<dbReference type="SFLD" id="SFLDG01082">
    <property type="entry name" value="B12-binding_domain_containing"/>
    <property type="match status" value="1"/>
</dbReference>
<dbReference type="PROSITE" id="PS51918">
    <property type="entry name" value="RADICAL_SAM"/>
    <property type="match status" value="1"/>
</dbReference>
<evidence type="ECO:0000259" key="1">
    <source>
        <dbReference type="PROSITE" id="PS51918"/>
    </source>
</evidence>
<feature type="domain" description="Radical SAM core" evidence="1">
    <location>
        <begin position="146"/>
        <end position="386"/>
    </location>
</feature>
<dbReference type="InterPro" id="IPR006638">
    <property type="entry name" value="Elp3/MiaA/NifB-like_rSAM"/>
</dbReference>
<dbReference type="Gene3D" id="3.80.30.20">
    <property type="entry name" value="tm_1862 like domain"/>
    <property type="match status" value="1"/>
</dbReference>
<dbReference type="InterPro" id="IPR023404">
    <property type="entry name" value="rSAM_horseshoe"/>
</dbReference>
<name>A0A510J940_9FUSO</name>
<dbReference type="NCBIfam" id="NF006064">
    <property type="entry name" value="PRK08207.2-2"/>
    <property type="match status" value="1"/>
</dbReference>
<dbReference type="NCBIfam" id="TIGR03994">
    <property type="entry name" value="rSAM_HemZ"/>
    <property type="match status" value="1"/>
</dbReference>
<dbReference type="GO" id="GO:0005737">
    <property type="term" value="C:cytoplasm"/>
    <property type="evidence" value="ECO:0007669"/>
    <property type="project" value="TreeGrafter"/>
</dbReference>
<dbReference type="InterPro" id="IPR023995">
    <property type="entry name" value="HemZ"/>
</dbReference>
<accession>A0A510J940</accession>
<dbReference type="SUPFAM" id="SSF102114">
    <property type="entry name" value="Radical SAM enzymes"/>
    <property type="match status" value="1"/>
</dbReference>
<dbReference type="AlphaFoldDB" id="A0A510J940"/>
<reference evidence="2 3" key="1">
    <citation type="submission" date="2019-07" db="EMBL/GenBank/DDBJ databases">
        <title>Complete Genome Sequence of Leptotrichia goodfellowii Strain JCM 16774.</title>
        <authorList>
            <person name="Watanabe S."/>
            <person name="Cui L."/>
        </authorList>
    </citation>
    <scope>NUCLEOTIDE SEQUENCE [LARGE SCALE GENOMIC DNA]</scope>
    <source>
        <strain evidence="2 3">JCM16774</strain>
    </source>
</reference>
<dbReference type="SFLD" id="SFLDF00310">
    <property type="entry name" value="oxygen-independent_coproporphy"/>
    <property type="match status" value="1"/>
</dbReference>
<dbReference type="GO" id="GO:0003824">
    <property type="term" value="F:catalytic activity"/>
    <property type="evidence" value="ECO:0007669"/>
    <property type="project" value="InterPro"/>
</dbReference>
<gene>
    <name evidence="2" type="ORF">JCM16774_0612</name>
</gene>
<dbReference type="EMBL" id="AP019822">
    <property type="protein sequence ID" value="BBM35684.1"/>
    <property type="molecule type" value="Genomic_DNA"/>
</dbReference>
<dbReference type="PANTHER" id="PTHR13932:SF1">
    <property type="entry name" value="OXYGEN-INDEPENDENT COPROPORPHYRINOGEN-III OXIDASE-LIKE PROTEIN HEMZ"/>
    <property type="match status" value="1"/>
</dbReference>
<evidence type="ECO:0000313" key="3">
    <source>
        <dbReference type="Proteomes" id="UP000321606"/>
    </source>
</evidence>
<sequence length="481" mass="55957">MINCNIKINENKLEEFVRVLLPEHYDILDGNSEQKIYINVTENLENIEVETISGDNKIRFRYEKIGQKYSDQGEVMAKTSLMKLFGKEKDYKWGTLIGVRPTKIVGRFLKMGLSYEKIREILKNIYLVSDEKVNLLINIVKRQIPYLDKETIGIYIGVAYCPTKCTYCSFPAYLLKGKYAERYDEYYESLLKEIKEIGTLTKNLDLKISTIYIGGGTPSILSAKEIETLLDTVKSSFELGNLKEFTFEAGRIDTLNEKKLEIIKKSGVNKISINPQSFNERTLKLVNRYHNRKQFDSVYDIAKRIGLEINMDLILGLPGETTEDILYTLDEVKKYNPENLTVHNLAIKNASKLNEENYRHEIELDYEKIFEKLDKITESKKLYPYYMYRQKNSFQWGENLGYSVDGAESVYNIEMIEENKIIIGIGAGAITKLIWSEGEKNNIKRLINPKDPLVWINELDDRLENKKKEITYVVEKFINKK</sequence>
<dbReference type="Proteomes" id="UP000321606">
    <property type="component" value="Chromosome"/>
</dbReference>
<dbReference type="STRING" id="714315.GCA_000516535_00611"/>
<dbReference type="SFLD" id="SFLDS00029">
    <property type="entry name" value="Radical_SAM"/>
    <property type="match status" value="1"/>
</dbReference>
<dbReference type="Pfam" id="PF04055">
    <property type="entry name" value="Radical_SAM"/>
    <property type="match status" value="1"/>
</dbReference>
<dbReference type="PANTHER" id="PTHR13932">
    <property type="entry name" value="COPROPORPHYRINIGEN III OXIDASE"/>
    <property type="match status" value="1"/>
</dbReference>
<dbReference type="InterPro" id="IPR058240">
    <property type="entry name" value="rSAM_sf"/>
</dbReference>
<dbReference type="CDD" id="cd01335">
    <property type="entry name" value="Radical_SAM"/>
    <property type="match status" value="1"/>
</dbReference>
<evidence type="ECO:0000313" key="2">
    <source>
        <dbReference type="EMBL" id="BBM35684.1"/>
    </source>
</evidence>
<dbReference type="InterPro" id="IPR034505">
    <property type="entry name" value="Coproporphyrinogen-III_oxidase"/>
</dbReference>
<dbReference type="OrthoDB" id="9808022at2"/>
<dbReference type="SFLD" id="SFLDG01065">
    <property type="entry name" value="anaerobic_coproporphyrinogen-I"/>
    <property type="match status" value="1"/>
</dbReference>
<dbReference type="KEGG" id="lgo:JCM16774_0612"/>
<organism evidence="2 3">
    <name type="scientific">Pseudoleptotrichia goodfellowii</name>
    <dbReference type="NCBI Taxonomy" id="157692"/>
    <lineage>
        <taxon>Bacteria</taxon>
        <taxon>Fusobacteriati</taxon>
        <taxon>Fusobacteriota</taxon>
        <taxon>Fusobacteriia</taxon>
        <taxon>Fusobacteriales</taxon>
        <taxon>Leptotrichiaceae</taxon>
        <taxon>Pseudoleptotrichia</taxon>
    </lineage>
</organism>
<dbReference type="SMART" id="SM00729">
    <property type="entry name" value="Elp3"/>
    <property type="match status" value="1"/>
</dbReference>
<protein>
    <submittedName>
        <fullName evidence="2">Coproporphyrinogen III oxidase</fullName>
    </submittedName>
</protein>
<proteinExistence type="predicted"/>
<dbReference type="InterPro" id="IPR007197">
    <property type="entry name" value="rSAM"/>
</dbReference>
<dbReference type="RefSeq" id="WP_026737195.1">
    <property type="nucleotide sequence ID" value="NZ_AP019822.1"/>
</dbReference>
<dbReference type="GO" id="GO:0006779">
    <property type="term" value="P:porphyrin-containing compound biosynthetic process"/>
    <property type="evidence" value="ECO:0007669"/>
    <property type="project" value="TreeGrafter"/>
</dbReference>
<dbReference type="GO" id="GO:0051539">
    <property type="term" value="F:4 iron, 4 sulfur cluster binding"/>
    <property type="evidence" value="ECO:0007669"/>
    <property type="project" value="TreeGrafter"/>
</dbReference>